<dbReference type="Pfam" id="PF01557">
    <property type="entry name" value="FAA_hydrolase"/>
    <property type="match status" value="1"/>
</dbReference>
<name>A0A8J3GT09_9MICO</name>
<comment type="caution">
    <text evidence="4">The sequence shown here is derived from an EMBL/GenBank/DDBJ whole genome shotgun (WGS) entry which is preliminary data.</text>
</comment>
<dbReference type="GO" id="GO:0016853">
    <property type="term" value="F:isomerase activity"/>
    <property type="evidence" value="ECO:0007669"/>
    <property type="project" value="UniProtKB-KW"/>
</dbReference>
<dbReference type="GO" id="GO:0046872">
    <property type="term" value="F:metal ion binding"/>
    <property type="evidence" value="ECO:0007669"/>
    <property type="project" value="UniProtKB-KW"/>
</dbReference>
<dbReference type="GO" id="GO:0019752">
    <property type="term" value="P:carboxylic acid metabolic process"/>
    <property type="evidence" value="ECO:0007669"/>
    <property type="project" value="UniProtKB-ARBA"/>
</dbReference>
<dbReference type="FunFam" id="3.90.850.10:FF:000002">
    <property type="entry name" value="2-hydroxyhepta-2,4-diene-1,7-dioate isomerase"/>
    <property type="match status" value="1"/>
</dbReference>
<dbReference type="InterPro" id="IPR011234">
    <property type="entry name" value="Fumarylacetoacetase-like_C"/>
</dbReference>
<comment type="similarity">
    <text evidence="1">Belongs to the FAH family.</text>
</comment>
<organism evidence="4 5">
    <name type="scientific">Pseudolysinimonas yzui</name>
    <dbReference type="NCBI Taxonomy" id="2708254"/>
    <lineage>
        <taxon>Bacteria</taxon>
        <taxon>Bacillati</taxon>
        <taxon>Actinomycetota</taxon>
        <taxon>Actinomycetes</taxon>
        <taxon>Micrococcales</taxon>
        <taxon>Microbacteriaceae</taxon>
        <taxon>Pseudolysinimonas</taxon>
    </lineage>
</organism>
<dbReference type="SUPFAM" id="SSF56529">
    <property type="entry name" value="FAH"/>
    <property type="match status" value="1"/>
</dbReference>
<dbReference type="Gene3D" id="3.90.850.10">
    <property type="entry name" value="Fumarylacetoacetase-like, C-terminal domain"/>
    <property type="match status" value="1"/>
</dbReference>
<evidence type="ECO:0000256" key="1">
    <source>
        <dbReference type="ARBA" id="ARBA00010211"/>
    </source>
</evidence>
<feature type="domain" description="Fumarylacetoacetase-like C-terminal" evidence="3">
    <location>
        <begin position="71"/>
        <end position="275"/>
    </location>
</feature>
<keyword evidence="5" id="KW-1185">Reference proteome</keyword>
<accession>A0A8J3GT09</accession>
<dbReference type="PANTHER" id="PTHR42796">
    <property type="entry name" value="FUMARYLACETOACETATE HYDROLASE DOMAIN-CONTAINING PROTEIN 2A-RELATED"/>
    <property type="match status" value="1"/>
</dbReference>
<sequence length="278" mass="29522">MKLATLRRDGDTVAIRLDDEGAVEIAGFADVGALLADPDWRAIAEGAAGRFLPVGDIPDDAWAPVVLEPRKIVCVGVNYREHIREMGREEPDFPTLFTKYPESLIGAGDAIVLPPHAAEMVDWEGELAVVIGTRVRRADEATAAAAIAGYTVLNDVSMRDWQNRTLQWLQGKSFENSTPVGPVLATVDEVPASARITTTVDGELMQDGRIDDLVFGPAEIVAYISQIFPLDPGDVVATGTPGGVGHARTPARYLAAGQIVVTSIEGIGSLRNTVVAGA</sequence>
<gene>
    <name evidence="4" type="ORF">GCM10011600_28420</name>
</gene>
<reference evidence="4" key="2">
    <citation type="submission" date="2020-09" db="EMBL/GenBank/DDBJ databases">
        <authorList>
            <person name="Sun Q."/>
            <person name="Zhou Y."/>
        </authorList>
    </citation>
    <scope>NUCLEOTIDE SEQUENCE</scope>
    <source>
        <strain evidence="4">CGMCC 1.16548</strain>
    </source>
</reference>
<evidence type="ECO:0000313" key="5">
    <source>
        <dbReference type="Proteomes" id="UP000617531"/>
    </source>
</evidence>
<dbReference type="AlphaFoldDB" id="A0A8J3GT09"/>
<proteinExistence type="inferred from homology"/>
<evidence type="ECO:0000259" key="3">
    <source>
        <dbReference type="Pfam" id="PF01557"/>
    </source>
</evidence>
<dbReference type="EMBL" id="BNAI01000010">
    <property type="protein sequence ID" value="GHF25736.1"/>
    <property type="molecule type" value="Genomic_DNA"/>
</dbReference>
<keyword evidence="4" id="KW-0413">Isomerase</keyword>
<dbReference type="PANTHER" id="PTHR42796:SF4">
    <property type="entry name" value="FUMARYLACETOACETATE HYDROLASE DOMAIN-CONTAINING PROTEIN 2A"/>
    <property type="match status" value="1"/>
</dbReference>
<dbReference type="InterPro" id="IPR036663">
    <property type="entry name" value="Fumarylacetoacetase_C_sf"/>
</dbReference>
<reference evidence="4" key="1">
    <citation type="journal article" date="2014" name="Int. J. Syst. Evol. Microbiol.">
        <title>Complete genome sequence of Corynebacterium casei LMG S-19264T (=DSM 44701T), isolated from a smear-ripened cheese.</title>
        <authorList>
            <consortium name="US DOE Joint Genome Institute (JGI-PGF)"/>
            <person name="Walter F."/>
            <person name="Albersmeier A."/>
            <person name="Kalinowski J."/>
            <person name="Ruckert C."/>
        </authorList>
    </citation>
    <scope>NUCLEOTIDE SEQUENCE</scope>
    <source>
        <strain evidence="4">CGMCC 1.16548</strain>
    </source>
</reference>
<keyword evidence="2" id="KW-0479">Metal-binding</keyword>
<protein>
    <submittedName>
        <fullName evidence="4">2-hydroxyhepta-2,4-diene-1,7-dioate isomerase</fullName>
    </submittedName>
</protein>
<dbReference type="InterPro" id="IPR051121">
    <property type="entry name" value="FAH"/>
</dbReference>
<dbReference type="Proteomes" id="UP000617531">
    <property type="component" value="Unassembled WGS sequence"/>
</dbReference>
<evidence type="ECO:0000256" key="2">
    <source>
        <dbReference type="ARBA" id="ARBA00022723"/>
    </source>
</evidence>
<evidence type="ECO:0000313" key="4">
    <source>
        <dbReference type="EMBL" id="GHF25736.1"/>
    </source>
</evidence>
<dbReference type="RefSeq" id="WP_191284204.1">
    <property type="nucleotide sequence ID" value="NZ_BNAI01000010.1"/>
</dbReference>